<dbReference type="InterPro" id="IPR007370">
    <property type="entry name" value="Glu_cys_ligase"/>
</dbReference>
<dbReference type="HAMAP" id="MF_00578">
    <property type="entry name" value="Glu_cys_ligase"/>
    <property type="match status" value="1"/>
</dbReference>
<proteinExistence type="inferred from homology"/>
<organism evidence="11 12">
    <name type="scientific">Ectothiorhodosinus mongolicus</name>
    <dbReference type="NCBI Taxonomy" id="233100"/>
    <lineage>
        <taxon>Bacteria</taxon>
        <taxon>Pseudomonadati</taxon>
        <taxon>Pseudomonadota</taxon>
        <taxon>Gammaproteobacteria</taxon>
        <taxon>Chromatiales</taxon>
        <taxon>Ectothiorhodospiraceae</taxon>
        <taxon>Ectothiorhodosinus</taxon>
    </lineage>
</organism>
<dbReference type="Proteomes" id="UP000223759">
    <property type="component" value="Unassembled WGS sequence"/>
</dbReference>
<evidence type="ECO:0000256" key="8">
    <source>
        <dbReference type="HAMAP-Rule" id="MF_00578"/>
    </source>
</evidence>
<dbReference type="SUPFAM" id="SSF55931">
    <property type="entry name" value="Glutamine synthetase/guanido kinase"/>
    <property type="match status" value="1"/>
</dbReference>
<evidence type="ECO:0000256" key="7">
    <source>
        <dbReference type="ARBA" id="ARBA00048819"/>
    </source>
</evidence>
<dbReference type="GO" id="GO:0005829">
    <property type="term" value="C:cytosol"/>
    <property type="evidence" value="ECO:0007669"/>
    <property type="project" value="TreeGrafter"/>
</dbReference>
<evidence type="ECO:0000256" key="9">
    <source>
        <dbReference type="RuleBase" id="RU004391"/>
    </source>
</evidence>
<reference evidence="11 12" key="1">
    <citation type="submission" date="2017-01" db="EMBL/GenBank/DDBJ databases">
        <authorList>
            <person name="Mah S.A."/>
            <person name="Swanson W.J."/>
            <person name="Moy G.W."/>
            <person name="Vacquier V.D."/>
        </authorList>
    </citation>
    <scope>NUCLEOTIDE SEQUENCE [LARGE SCALE GENOMIC DNA]</scope>
    <source>
        <strain evidence="11 12">M9</strain>
    </source>
</reference>
<comment type="catalytic activity">
    <reaction evidence="7 8 9">
        <text>L-cysteine + L-glutamate + ATP = gamma-L-glutamyl-L-cysteine + ADP + phosphate + H(+)</text>
        <dbReference type="Rhea" id="RHEA:13285"/>
        <dbReference type="ChEBI" id="CHEBI:15378"/>
        <dbReference type="ChEBI" id="CHEBI:29985"/>
        <dbReference type="ChEBI" id="CHEBI:30616"/>
        <dbReference type="ChEBI" id="CHEBI:35235"/>
        <dbReference type="ChEBI" id="CHEBI:43474"/>
        <dbReference type="ChEBI" id="CHEBI:58173"/>
        <dbReference type="ChEBI" id="CHEBI:456216"/>
        <dbReference type="EC" id="6.3.2.2"/>
    </reaction>
</comment>
<gene>
    <name evidence="8" type="primary">gshA</name>
    <name evidence="11" type="ORF">SAMN05216526_1370</name>
</gene>
<keyword evidence="3 8" id="KW-0436">Ligase</keyword>
<dbReference type="AlphaFoldDB" id="A0A1R3W026"/>
<evidence type="ECO:0000313" key="11">
    <source>
        <dbReference type="EMBL" id="SIT70673.1"/>
    </source>
</evidence>
<evidence type="ECO:0000256" key="3">
    <source>
        <dbReference type="ARBA" id="ARBA00022598"/>
    </source>
</evidence>
<dbReference type="STRING" id="233100.SAMN05216526_1370"/>
<dbReference type="GO" id="GO:0006750">
    <property type="term" value="P:glutathione biosynthetic process"/>
    <property type="evidence" value="ECO:0007669"/>
    <property type="project" value="UniProtKB-UniRule"/>
</dbReference>
<dbReference type="InterPro" id="IPR006334">
    <property type="entry name" value="Glut_cys_ligase"/>
</dbReference>
<dbReference type="NCBIfam" id="TIGR01434">
    <property type="entry name" value="glu_cys_ligase"/>
    <property type="match status" value="1"/>
</dbReference>
<dbReference type="EC" id="6.3.2.2" evidence="8"/>
<keyword evidence="4 8" id="KW-0317">Glutathione biosynthesis</keyword>
<dbReference type="GO" id="GO:0004357">
    <property type="term" value="F:glutamate-cysteine ligase activity"/>
    <property type="evidence" value="ECO:0007669"/>
    <property type="project" value="UniProtKB-UniRule"/>
</dbReference>
<dbReference type="GO" id="GO:0046872">
    <property type="term" value="F:metal ion binding"/>
    <property type="evidence" value="ECO:0007669"/>
    <property type="project" value="TreeGrafter"/>
</dbReference>
<sequence>MKYSCQSALKYSVKEPPLLYSLFQQRLQAIIDANRQHSLSDRRVGLEKEALRVNAEGMIAKTPHPAALGSALTHPNITTDYSEALLEFITPPCDGISEAMEFLEDLHSFTYQRLDEEILWAASMPCVLEGEQGIPIAHYGSSNLGRMKTVYRRGLGHRYGRIMQVISGCHFNFSMGESFWTSWQELFAPGQSLRQCRDEAYFGMIRNLQRLGWLVPYLFGASPAVCRTFLGGKPTTLAEFDEGTYYEPYATSLRMGDIGYQNRKEEETGIKANYDGLDSYVKSLEWAINTPSSQYEKIGVLVEGDYRQLNANVLQIENEYYSTVRPKPLTQGVEKPTLALKRGGVAYVELRSLDVNPFEPTGLDRSQLHFLELLMIFALLCDSPRIDELERLAIDHNQSATAHRGRDPKLALLRKGEQIGLREWAAELLQAMGPLAAALDVSLPTSTYSMALQAQQYKLADASLTPSARMLGEMADQEEGFHRFAKRISLEHADWFEQRHLSREREVELEALATDSLLKQAQIEASDKEDFAAFLRHYAEQR</sequence>
<evidence type="ECO:0000256" key="1">
    <source>
        <dbReference type="ARBA" id="ARBA00005006"/>
    </source>
</evidence>
<evidence type="ECO:0000256" key="5">
    <source>
        <dbReference type="ARBA" id="ARBA00022741"/>
    </source>
</evidence>
<evidence type="ECO:0000313" key="12">
    <source>
        <dbReference type="Proteomes" id="UP000223759"/>
    </source>
</evidence>
<evidence type="ECO:0000256" key="4">
    <source>
        <dbReference type="ARBA" id="ARBA00022684"/>
    </source>
</evidence>
<dbReference type="PANTHER" id="PTHR38761">
    <property type="entry name" value="GLUTAMATE--CYSTEINE LIGASE"/>
    <property type="match status" value="1"/>
</dbReference>
<comment type="similarity">
    <text evidence="2 8">Belongs to the glutamate--cysteine ligase type 1 family. Type 1 subfamily.</text>
</comment>
<dbReference type="Pfam" id="PF04262">
    <property type="entry name" value="Glu_cys_ligase"/>
    <property type="match status" value="1"/>
</dbReference>
<name>A0A1R3W026_9GAMM</name>
<dbReference type="EMBL" id="FTPK01000002">
    <property type="protein sequence ID" value="SIT70673.1"/>
    <property type="molecule type" value="Genomic_DNA"/>
</dbReference>
<dbReference type="GO" id="GO:0005524">
    <property type="term" value="F:ATP binding"/>
    <property type="evidence" value="ECO:0007669"/>
    <property type="project" value="UniProtKB-KW"/>
</dbReference>
<keyword evidence="5 8" id="KW-0547">Nucleotide-binding</keyword>
<dbReference type="OrthoDB" id="9803907at2"/>
<dbReference type="PANTHER" id="PTHR38761:SF1">
    <property type="entry name" value="GLUTAMATE--CYSTEINE LIGASE"/>
    <property type="match status" value="1"/>
</dbReference>
<dbReference type="UniPathway" id="UPA00142">
    <property type="reaction ID" value="UER00209"/>
</dbReference>
<dbReference type="InterPro" id="IPR014746">
    <property type="entry name" value="Gln_synth/guanido_kin_cat_dom"/>
</dbReference>
<dbReference type="Gene3D" id="3.30.590.20">
    <property type="match status" value="1"/>
</dbReference>
<evidence type="ECO:0000259" key="10">
    <source>
        <dbReference type="Pfam" id="PF04262"/>
    </source>
</evidence>
<evidence type="ECO:0000256" key="2">
    <source>
        <dbReference type="ARBA" id="ARBA00008772"/>
    </source>
</evidence>
<comment type="pathway">
    <text evidence="1 8 9">Sulfur metabolism; glutathione biosynthesis; glutathione from L-cysteine and L-glutamate: step 1/2.</text>
</comment>
<feature type="domain" description="Glutamate--cysteine ligase" evidence="10">
    <location>
        <begin position="28"/>
        <end position="399"/>
    </location>
</feature>
<accession>A0A1R3W026</accession>
<keyword evidence="12" id="KW-1185">Reference proteome</keyword>
<keyword evidence="6 8" id="KW-0067">ATP-binding</keyword>
<protein>
    <recommendedName>
        <fullName evidence="8">Glutamate--cysteine ligase</fullName>
        <ecNumber evidence="8">6.3.2.2</ecNumber>
    </recommendedName>
    <alternativeName>
        <fullName evidence="8">Gamma-ECS</fullName>
        <shortName evidence="8">GCS</shortName>
    </alternativeName>
    <alternativeName>
        <fullName evidence="8">Gamma-glutamylcysteine synthetase</fullName>
    </alternativeName>
</protein>
<evidence type="ECO:0000256" key="6">
    <source>
        <dbReference type="ARBA" id="ARBA00022840"/>
    </source>
</evidence>